<dbReference type="Gene3D" id="3.40.640.10">
    <property type="entry name" value="Type I PLP-dependent aspartate aminotransferase-like (Major domain)"/>
    <property type="match status" value="1"/>
</dbReference>
<organism evidence="8 9">
    <name type="scientific">Anaerotruncus colihominis</name>
    <dbReference type="NCBI Taxonomy" id="169435"/>
    <lineage>
        <taxon>Bacteria</taxon>
        <taxon>Bacillati</taxon>
        <taxon>Bacillota</taxon>
        <taxon>Clostridia</taxon>
        <taxon>Eubacteriales</taxon>
        <taxon>Oscillospiraceae</taxon>
        <taxon>Anaerotruncus</taxon>
    </lineage>
</organism>
<dbReference type="SUPFAM" id="SSF53383">
    <property type="entry name" value="PLP-dependent transferases"/>
    <property type="match status" value="1"/>
</dbReference>
<accession>A0A174RJ09</accession>
<gene>
    <name evidence="8" type="primary">speA</name>
    <name evidence="8" type="ORF">ERS852551_02099</name>
</gene>
<evidence type="ECO:0000259" key="7">
    <source>
        <dbReference type="Pfam" id="PF03711"/>
    </source>
</evidence>
<dbReference type="PANTHER" id="PTHR43277:SF4">
    <property type="entry name" value="ARGININE DECARBOXYLASE"/>
    <property type="match status" value="1"/>
</dbReference>
<evidence type="ECO:0000256" key="3">
    <source>
        <dbReference type="ARBA" id="ARBA00022793"/>
    </source>
</evidence>
<keyword evidence="4" id="KW-0663">Pyridoxal phosphate</keyword>
<protein>
    <submittedName>
        <fullName evidence="8">Arginine decarboxylase</fullName>
        <ecNumber evidence="8">4.1.1.19</ecNumber>
    </submittedName>
</protein>
<proteinExistence type="inferred from homology"/>
<feature type="domain" description="Orn/Lys/Arg decarboxylase C-terminal" evidence="7">
    <location>
        <begin position="393"/>
        <end position="431"/>
    </location>
</feature>
<dbReference type="SUPFAM" id="SSF55904">
    <property type="entry name" value="Ornithine decarboxylase C-terminal domain"/>
    <property type="match status" value="1"/>
</dbReference>
<dbReference type="PANTHER" id="PTHR43277">
    <property type="entry name" value="ARGININE DECARBOXYLASE"/>
    <property type="match status" value="1"/>
</dbReference>
<comment type="cofactor">
    <cofactor evidence="1">
        <name>pyridoxal 5'-phosphate</name>
        <dbReference type="ChEBI" id="CHEBI:597326"/>
    </cofactor>
</comment>
<dbReference type="InterPro" id="IPR000310">
    <property type="entry name" value="Orn/Lys/Arg_deCO2ase_major_dom"/>
</dbReference>
<dbReference type="InterPro" id="IPR015424">
    <property type="entry name" value="PyrdxlP-dep_Trfase"/>
</dbReference>
<dbReference type="EMBL" id="CZBE01000013">
    <property type="protein sequence ID" value="CUP83175.1"/>
    <property type="molecule type" value="Genomic_DNA"/>
</dbReference>
<evidence type="ECO:0000256" key="2">
    <source>
        <dbReference type="ARBA" id="ARBA00010671"/>
    </source>
</evidence>
<keyword evidence="5 8" id="KW-0456">Lyase</keyword>
<dbReference type="InterPro" id="IPR052357">
    <property type="entry name" value="Orn_Lys_Arg_decarboxylase-I"/>
</dbReference>
<dbReference type="InterPro" id="IPR008286">
    <property type="entry name" value="Prn/Lys/Arg_de-COase_C"/>
</dbReference>
<evidence type="ECO:0000313" key="8">
    <source>
        <dbReference type="EMBL" id="CUP83175.1"/>
    </source>
</evidence>
<dbReference type="Pfam" id="PF01276">
    <property type="entry name" value="OKR_DC_1"/>
    <property type="match status" value="1"/>
</dbReference>
<sequence length="448" mass="47326">MNTPLYDAMRLYIEQDRARFHMPGHKGRGTPPFSEILPWDITEVAGADSLYHAGEAIDAFERIAAQVYGARRTLLCAGGATLCIQTMLALACGAGGTVVMGRNVHRAAINAAALLDLTPVWVMPDGSAGAWFSGRYTPQAVEAALAEHPEASAVYITSPDYFGVMSDVAAISAVCRARGVPLLVDNAHGAHLPFLPERYGNMHPIACGASMCADSLHKTLPAMTGGALLHISQERFAGDAKSMMSVFGSTSPSYPIMLSCERAVAYAAGGAAREGFDRTARAFDALRHFALQKGFALPLGLSDPAKLSLCFGARGDQAGEFGAHLRIYGVEPEYISGSACVLMADGENDARDFERLRAALDGLRPPVGRAAPPAAPKLPERALSVRAALFSPREQIPVENCAGRVAACDCSPCPPGVPVVMPGERIDSGTAAALRRYGVRTVCVLPLF</sequence>
<dbReference type="Pfam" id="PF03711">
    <property type="entry name" value="OKR_DC_1_C"/>
    <property type="match status" value="1"/>
</dbReference>
<evidence type="ECO:0000313" key="9">
    <source>
        <dbReference type="Proteomes" id="UP000095765"/>
    </source>
</evidence>
<reference evidence="8 9" key="1">
    <citation type="submission" date="2015-09" db="EMBL/GenBank/DDBJ databases">
        <authorList>
            <consortium name="Pathogen Informatics"/>
        </authorList>
    </citation>
    <scope>NUCLEOTIDE SEQUENCE [LARGE SCALE GENOMIC DNA]</scope>
    <source>
        <strain evidence="8 9">2789STDY5834939</strain>
    </source>
</reference>
<evidence type="ECO:0000259" key="6">
    <source>
        <dbReference type="Pfam" id="PF01276"/>
    </source>
</evidence>
<comment type="similarity">
    <text evidence="2">Belongs to the Orn/Lys/Arg decarboxylase class-I family.</text>
</comment>
<keyword evidence="3" id="KW-0210">Decarboxylase</keyword>
<dbReference type="InterPro" id="IPR036633">
    <property type="entry name" value="Prn/Lys/Arg_de-COase_C_sf"/>
</dbReference>
<dbReference type="AlphaFoldDB" id="A0A174RJ09"/>
<dbReference type="Gene3D" id="3.90.100.10">
    <property type="entry name" value="Orn/Lys/Arg decarboxylase, C-terminal domain"/>
    <property type="match status" value="1"/>
</dbReference>
<dbReference type="InterPro" id="IPR015421">
    <property type="entry name" value="PyrdxlP-dep_Trfase_major"/>
</dbReference>
<dbReference type="EC" id="4.1.1.19" evidence="8"/>
<evidence type="ECO:0000256" key="5">
    <source>
        <dbReference type="ARBA" id="ARBA00023239"/>
    </source>
</evidence>
<dbReference type="Proteomes" id="UP000095765">
    <property type="component" value="Unassembled WGS sequence"/>
</dbReference>
<dbReference type="RefSeq" id="WP_055245338.1">
    <property type="nucleotide sequence ID" value="NZ_CABIWA010000029.1"/>
</dbReference>
<dbReference type="GO" id="GO:0008792">
    <property type="term" value="F:arginine decarboxylase activity"/>
    <property type="evidence" value="ECO:0007669"/>
    <property type="project" value="UniProtKB-EC"/>
</dbReference>
<evidence type="ECO:0000256" key="1">
    <source>
        <dbReference type="ARBA" id="ARBA00001933"/>
    </source>
</evidence>
<evidence type="ECO:0000256" key="4">
    <source>
        <dbReference type="ARBA" id="ARBA00022898"/>
    </source>
</evidence>
<dbReference type="OrthoDB" id="9815233at2"/>
<name>A0A174RJ09_9FIRM</name>
<feature type="domain" description="Orn/Lys/Arg decarboxylases family 1 pyridoxal-P attachment site" evidence="6">
    <location>
        <begin position="3"/>
        <end position="276"/>
    </location>
</feature>